<dbReference type="HOGENOM" id="CLU_1428007_0_0_1"/>
<dbReference type="EMBL" id="KE504220">
    <property type="protein sequence ID" value="EPS94922.1"/>
    <property type="molecule type" value="Genomic_DNA"/>
</dbReference>
<dbReference type="Proteomes" id="UP000015241">
    <property type="component" value="Unassembled WGS sequence"/>
</dbReference>
<organism evidence="2 3">
    <name type="scientific">Fomitopsis schrenkii</name>
    <name type="common">Brown rot fungus</name>
    <dbReference type="NCBI Taxonomy" id="2126942"/>
    <lineage>
        <taxon>Eukaryota</taxon>
        <taxon>Fungi</taxon>
        <taxon>Dikarya</taxon>
        <taxon>Basidiomycota</taxon>
        <taxon>Agaricomycotina</taxon>
        <taxon>Agaricomycetes</taxon>
        <taxon>Polyporales</taxon>
        <taxon>Fomitopsis</taxon>
    </lineage>
</organism>
<feature type="compositionally biased region" description="Basic and acidic residues" evidence="1">
    <location>
        <begin position="173"/>
        <end position="182"/>
    </location>
</feature>
<evidence type="ECO:0000256" key="1">
    <source>
        <dbReference type="SAM" id="MobiDB-lite"/>
    </source>
</evidence>
<feature type="region of interest" description="Disordered" evidence="1">
    <location>
        <begin position="95"/>
        <end position="120"/>
    </location>
</feature>
<proteinExistence type="predicted"/>
<evidence type="ECO:0000313" key="3">
    <source>
        <dbReference type="Proteomes" id="UP000015241"/>
    </source>
</evidence>
<feature type="region of interest" description="Disordered" evidence="1">
    <location>
        <begin position="145"/>
        <end position="182"/>
    </location>
</feature>
<protein>
    <submittedName>
        <fullName evidence="2">Uncharacterized protein</fullName>
    </submittedName>
</protein>
<gene>
    <name evidence="2" type="ORF">FOMPIDRAFT_1054682</name>
</gene>
<evidence type="ECO:0000313" key="2">
    <source>
        <dbReference type="EMBL" id="EPS94922.1"/>
    </source>
</evidence>
<reference evidence="2 3" key="1">
    <citation type="journal article" date="2012" name="Science">
        <title>The Paleozoic origin of enzymatic lignin decomposition reconstructed from 31 fungal genomes.</title>
        <authorList>
            <person name="Floudas D."/>
            <person name="Binder M."/>
            <person name="Riley R."/>
            <person name="Barry K."/>
            <person name="Blanchette R.A."/>
            <person name="Henrissat B."/>
            <person name="Martinez A.T."/>
            <person name="Otillar R."/>
            <person name="Spatafora J.W."/>
            <person name="Yadav J.S."/>
            <person name="Aerts A."/>
            <person name="Benoit I."/>
            <person name="Boyd A."/>
            <person name="Carlson A."/>
            <person name="Copeland A."/>
            <person name="Coutinho P.M."/>
            <person name="de Vries R.P."/>
            <person name="Ferreira P."/>
            <person name="Findley K."/>
            <person name="Foster B."/>
            <person name="Gaskell J."/>
            <person name="Glotzer D."/>
            <person name="Gorecki P."/>
            <person name="Heitman J."/>
            <person name="Hesse C."/>
            <person name="Hori C."/>
            <person name="Igarashi K."/>
            <person name="Jurgens J.A."/>
            <person name="Kallen N."/>
            <person name="Kersten P."/>
            <person name="Kohler A."/>
            <person name="Kuees U."/>
            <person name="Kumar T.K.A."/>
            <person name="Kuo A."/>
            <person name="LaButti K."/>
            <person name="Larrondo L.F."/>
            <person name="Lindquist E."/>
            <person name="Ling A."/>
            <person name="Lombard V."/>
            <person name="Lucas S."/>
            <person name="Lundell T."/>
            <person name="Martin R."/>
            <person name="McLaughlin D.J."/>
            <person name="Morgenstern I."/>
            <person name="Morin E."/>
            <person name="Murat C."/>
            <person name="Nagy L.G."/>
            <person name="Nolan M."/>
            <person name="Ohm R.A."/>
            <person name="Patyshakuliyeva A."/>
            <person name="Rokas A."/>
            <person name="Ruiz-Duenas F.J."/>
            <person name="Sabat G."/>
            <person name="Salamov A."/>
            <person name="Samejima M."/>
            <person name="Schmutz J."/>
            <person name="Slot J.C."/>
            <person name="St John F."/>
            <person name="Stenlid J."/>
            <person name="Sun H."/>
            <person name="Sun S."/>
            <person name="Syed K."/>
            <person name="Tsang A."/>
            <person name="Wiebenga A."/>
            <person name="Young D."/>
            <person name="Pisabarro A."/>
            <person name="Eastwood D.C."/>
            <person name="Martin F."/>
            <person name="Cullen D."/>
            <person name="Grigoriev I.V."/>
            <person name="Hibbett D.S."/>
        </authorList>
    </citation>
    <scope>NUCLEOTIDE SEQUENCE</scope>
    <source>
        <strain evidence="3">FP-58527</strain>
    </source>
</reference>
<dbReference type="InParanoid" id="S8DQH2"/>
<dbReference type="AlphaFoldDB" id="S8DQH2"/>
<accession>S8DQH2</accession>
<keyword evidence="3" id="KW-1185">Reference proteome</keyword>
<name>S8DQH2_FOMSC</name>
<feature type="region of interest" description="Disordered" evidence="1">
    <location>
        <begin position="198"/>
        <end position="217"/>
    </location>
</feature>
<sequence>MVEVQQNPPLPTLTLPDNGEPVIAVRVRDEIAKSEGRIPVWVADEQPARRLGHGQLISLENDGGKTGLGLLTSITDLRQHWVTWTVTSGPMTPCGQAAQSDPTGPSEPVALGGTPPGGPTQCRLRVPIPWTSMTGIEAVAHAKHYHALPPSPPPHHRAQPPSSPENNTYPYHHTLDPSERRGLETRLEGITRRRWEWRPVEERRRRVQTKEKRGKEA</sequence>